<dbReference type="Gramene" id="rna2294">
    <property type="protein sequence ID" value="RHN78660.1"/>
    <property type="gene ID" value="gene2294"/>
</dbReference>
<sequence>MHSQFHMMVGFPLTNLTFPYSSTSCYNFLTPNQLCQFPRMELQSFVVKSYFQRIRTLIIHSSMDHLQPQPPPLYFGLIAAMSDVETSSNRPASTL</sequence>
<keyword evidence="4" id="KW-1185">Reference proteome</keyword>
<organism evidence="1 4">
    <name type="scientific">Medicago truncatula</name>
    <name type="common">Barrel medic</name>
    <name type="synonym">Medicago tribuloides</name>
    <dbReference type="NCBI Taxonomy" id="3880"/>
    <lineage>
        <taxon>Eukaryota</taxon>
        <taxon>Viridiplantae</taxon>
        <taxon>Streptophyta</taxon>
        <taxon>Embryophyta</taxon>
        <taxon>Tracheophyta</taxon>
        <taxon>Spermatophyta</taxon>
        <taxon>Magnoliopsida</taxon>
        <taxon>eudicotyledons</taxon>
        <taxon>Gunneridae</taxon>
        <taxon>Pentapetalae</taxon>
        <taxon>rosids</taxon>
        <taxon>fabids</taxon>
        <taxon>Fabales</taxon>
        <taxon>Fabaceae</taxon>
        <taxon>Papilionoideae</taxon>
        <taxon>50 kb inversion clade</taxon>
        <taxon>NPAAA clade</taxon>
        <taxon>Hologalegina</taxon>
        <taxon>IRL clade</taxon>
        <taxon>Trifolieae</taxon>
        <taxon>Medicago</taxon>
    </lineage>
</organism>
<dbReference type="HOGENOM" id="CLU_2375962_0_0_1"/>
<evidence type="ECO:0000313" key="3">
    <source>
        <dbReference type="EnsemblPlants" id="KEH41156"/>
    </source>
</evidence>
<evidence type="ECO:0000313" key="2">
    <source>
        <dbReference type="EMBL" id="RHN78660.1"/>
    </source>
</evidence>
<dbReference type="Proteomes" id="UP000002051">
    <property type="component" value="Unassembled WGS sequence"/>
</dbReference>
<dbReference type="Proteomes" id="UP000265566">
    <property type="component" value="Chromosome 1"/>
</dbReference>
<reference evidence="1 4" key="1">
    <citation type="journal article" date="2011" name="Nature">
        <title>The Medicago genome provides insight into the evolution of rhizobial symbioses.</title>
        <authorList>
            <person name="Young N.D."/>
            <person name="Debelle F."/>
            <person name="Oldroyd G.E."/>
            <person name="Geurts R."/>
            <person name="Cannon S.B."/>
            <person name="Udvardi M.K."/>
            <person name="Benedito V.A."/>
            <person name="Mayer K.F."/>
            <person name="Gouzy J."/>
            <person name="Schoof H."/>
            <person name="Van de Peer Y."/>
            <person name="Proost S."/>
            <person name="Cook D.R."/>
            <person name="Meyers B.C."/>
            <person name="Spannagl M."/>
            <person name="Cheung F."/>
            <person name="De Mita S."/>
            <person name="Krishnakumar V."/>
            <person name="Gundlach H."/>
            <person name="Zhou S."/>
            <person name="Mudge J."/>
            <person name="Bharti A.K."/>
            <person name="Murray J.D."/>
            <person name="Naoumkina M.A."/>
            <person name="Rosen B."/>
            <person name="Silverstein K.A."/>
            <person name="Tang H."/>
            <person name="Rombauts S."/>
            <person name="Zhao P.X."/>
            <person name="Zhou P."/>
            <person name="Barbe V."/>
            <person name="Bardou P."/>
            <person name="Bechner M."/>
            <person name="Bellec A."/>
            <person name="Berger A."/>
            <person name="Berges H."/>
            <person name="Bidwell S."/>
            <person name="Bisseling T."/>
            <person name="Choisne N."/>
            <person name="Couloux A."/>
            <person name="Denny R."/>
            <person name="Deshpande S."/>
            <person name="Dai X."/>
            <person name="Doyle J.J."/>
            <person name="Dudez A.M."/>
            <person name="Farmer A.D."/>
            <person name="Fouteau S."/>
            <person name="Franken C."/>
            <person name="Gibelin C."/>
            <person name="Gish J."/>
            <person name="Goldstein S."/>
            <person name="Gonzalez A.J."/>
            <person name="Green P.J."/>
            <person name="Hallab A."/>
            <person name="Hartog M."/>
            <person name="Hua A."/>
            <person name="Humphray S.J."/>
            <person name="Jeong D.H."/>
            <person name="Jing Y."/>
            <person name="Jocker A."/>
            <person name="Kenton S.M."/>
            <person name="Kim D.J."/>
            <person name="Klee K."/>
            <person name="Lai H."/>
            <person name="Lang C."/>
            <person name="Lin S."/>
            <person name="Macmil S.L."/>
            <person name="Magdelenat G."/>
            <person name="Matthews L."/>
            <person name="McCorrison J."/>
            <person name="Monaghan E.L."/>
            <person name="Mun J.H."/>
            <person name="Najar F.Z."/>
            <person name="Nicholson C."/>
            <person name="Noirot C."/>
            <person name="O'Bleness M."/>
            <person name="Paule C.R."/>
            <person name="Poulain J."/>
            <person name="Prion F."/>
            <person name="Qin B."/>
            <person name="Qu C."/>
            <person name="Retzel E.F."/>
            <person name="Riddle C."/>
            <person name="Sallet E."/>
            <person name="Samain S."/>
            <person name="Samson N."/>
            <person name="Sanders I."/>
            <person name="Saurat O."/>
            <person name="Scarpelli C."/>
            <person name="Schiex T."/>
            <person name="Segurens B."/>
            <person name="Severin A.J."/>
            <person name="Sherrier D.J."/>
            <person name="Shi R."/>
            <person name="Sims S."/>
            <person name="Singer S.R."/>
            <person name="Sinharoy S."/>
            <person name="Sterck L."/>
            <person name="Viollet A."/>
            <person name="Wang B.B."/>
            <person name="Wang K."/>
            <person name="Wang M."/>
            <person name="Wang X."/>
            <person name="Warfsmann J."/>
            <person name="Weissenbach J."/>
            <person name="White D.D."/>
            <person name="White J.D."/>
            <person name="Wiley G.B."/>
            <person name="Wincker P."/>
            <person name="Xing Y."/>
            <person name="Yang L."/>
            <person name="Yao Z."/>
            <person name="Ying F."/>
            <person name="Zhai J."/>
            <person name="Zhou L."/>
            <person name="Zuber A."/>
            <person name="Denarie J."/>
            <person name="Dixon R.A."/>
            <person name="May G.D."/>
            <person name="Schwartz D.C."/>
            <person name="Rogers J."/>
            <person name="Quetier F."/>
            <person name="Town C.D."/>
            <person name="Roe B.A."/>
        </authorList>
    </citation>
    <scope>NUCLEOTIDE SEQUENCE [LARGE SCALE GENOMIC DNA]</scope>
    <source>
        <strain evidence="1">A17</strain>
        <strain evidence="3 4">cv. Jemalong A17</strain>
    </source>
</reference>
<dbReference type="EnsemblPlants" id="KEH41156">
    <property type="protein sequence ID" value="KEH41156"/>
    <property type="gene ID" value="MTR_1g044670"/>
</dbReference>
<proteinExistence type="predicted"/>
<accession>A0A072VHQ9</accession>
<protein>
    <submittedName>
        <fullName evidence="1 3">Uncharacterized protein</fullName>
    </submittedName>
</protein>
<dbReference type="PaxDb" id="3880-AES60375"/>
<dbReference type="EMBL" id="PSQE01000001">
    <property type="protein sequence ID" value="RHN78660.1"/>
    <property type="molecule type" value="Genomic_DNA"/>
</dbReference>
<dbReference type="EMBL" id="CM001217">
    <property type="protein sequence ID" value="KEH41156.1"/>
    <property type="molecule type" value="Genomic_DNA"/>
</dbReference>
<evidence type="ECO:0000313" key="1">
    <source>
        <dbReference type="EMBL" id="KEH41156.1"/>
    </source>
</evidence>
<dbReference type="AlphaFoldDB" id="A0A072VHQ9"/>
<name>A0A072VHQ9_MEDTR</name>
<evidence type="ECO:0000313" key="4">
    <source>
        <dbReference type="Proteomes" id="UP000002051"/>
    </source>
</evidence>
<reference evidence="2" key="4">
    <citation type="journal article" date="2018" name="Nat. Plants">
        <title>Whole-genome landscape of Medicago truncatula symbiotic genes.</title>
        <authorList>
            <person name="Pecrix Y."/>
            <person name="Gamas P."/>
            <person name="Carrere S."/>
        </authorList>
    </citation>
    <scope>NUCLEOTIDE SEQUENCE</scope>
    <source>
        <tissue evidence="2">Leaves</tissue>
    </source>
</reference>
<gene>
    <name evidence="1" type="ordered locus">MTR_1g044670</name>
    <name evidence="2" type="ORF">MtrunA17_Chr1g0168361</name>
</gene>
<reference evidence="3" key="3">
    <citation type="submission" date="2015-04" db="UniProtKB">
        <authorList>
            <consortium name="EnsemblPlants"/>
        </authorList>
    </citation>
    <scope>IDENTIFICATION</scope>
    <source>
        <strain evidence="3">cv. Jemalong A17</strain>
    </source>
</reference>
<reference evidence="1 4" key="2">
    <citation type="journal article" date="2014" name="BMC Genomics">
        <title>An improved genome release (version Mt4.0) for the model legume Medicago truncatula.</title>
        <authorList>
            <person name="Tang H."/>
            <person name="Krishnakumar V."/>
            <person name="Bidwell S."/>
            <person name="Rosen B."/>
            <person name="Chan A."/>
            <person name="Zhou S."/>
            <person name="Gentzbittel L."/>
            <person name="Childs K.L."/>
            <person name="Yandell M."/>
            <person name="Gundlach H."/>
            <person name="Mayer K.F."/>
            <person name="Schwartz D.C."/>
            <person name="Town C.D."/>
        </authorList>
    </citation>
    <scope>GENOME REANNOTATION</scope>
    <source>
        <strain evidence="1">A17</strain>
        <strain evidence="3 4">cv. Jemalong A17</strain>
    </source>
</reference>